<proteinExistence type="predicted"/>
<protein>
    <submittedName>
        <fullName evidence="1">Uncharacterized protein</fullName>
    </submittedName>
</protein>
<accession>A0A382WRB9</accession>
<organism evidence="1">
    <name type="scientific">marine metagenome</name>
    <dbReference type="NCBI Taxonomy" id="408172"/>
    <lineage>
        <taxon>unclassified sequences</taxon>
        <taxon>metagenomes</taxon>
        <taxon>ecological metagenomes</taxon>
    </lineage>
</organism>
<evidence type="ECO:0000313" key="1">
    <source>
        <dbReference type="EMBL" id="SVD61407.1"/>
    </source>
</evidence>
<feature type="non-terminal residue" evidence="1">
    <location>
        <position position="1"/>
    </location>
</feature>
<name>A0A382WRB9_9ZZZZ</name>
<feature type="non-terminal residue" evidence="1">
    <location>
        <position position="50"/>
    </location>
</feature>
<gene>
    <name evidence="1" type="ORF">METZ01_LOCUS414261</name>
</gene>
<sequence>VGSLNPFQGTGKFQNVLLKGLSKSLQQDNANFYTELIPFASRPTRFLNSV</sequence>
<dbReference type="EMBL" id="UINC01161935">
    <property type="protein sequence ID" value="SVD61407.1"/>
    <property type="molecule type" value="Genomic_DNA"/>
</dbReference>
<dbReference type="AlphaFoldDB" id="A0A382WRB9"/>
<reference evidence="1" key="1">
    <citation type="submission" date="2018-05" db="EMBL/GenBank/DDBJ databases">
        <authorList>
            <person name="Lanie J.A."/>
            <person name="Ng W.-L."/>
            <person name="Kazmierczak K.M."/>
            <person name="Andrzejewski T.M."/>
            <person name="Davidsen T.M."/>
            <person name="Wayne K.J."/>
            <person name="Tettelin H."/>
            <person name="Glass J.I."/>
            <person name="Rusch D."/>
            <person name="Podicherti R."/>
            <person name="Tsui H.-C.T."/>
            <person name="Winkler M.E."/>
        </authorList>
    </citation>
    <scope>NUCLEOTIDE SEQUENCE</scope>
</reference>